<gene>
    <name evidence="1" type="ORF">UW22_C0045G0009</name>
</gene>
<name>A0A0G1JKT6_9BACT</name>
<reference evidence="1 2" key="1">
    <citation type="journal article" date="2015" name="Nature">
        <title>rRNA introns, odd ribosomes, and small enigmatic genomes across a large radiation of phyla.</title>
        <authorList>
            <person name="Brown C.T."/>
            <person name="Hug L.A."/>
            <person name="Thomas B.C."/>
            <person name="Sharon I."/>
            <person name="Castelle C.J."/>
            <person name="Singh A."/>
            <person name="Wilkins M.J."/>
            <person name="Williams K.H."/>
            <person name="Banfield J.F."/>
        </authorList>
    </citation>
    <scope>NUCLEOTIDE SEQUENCE [LARGE SCALE GENOMIC DNA]</scope>
</reference>
<comment type="caution">
    <text evidence="1">The sequence shown here is derived from an EMBL/GenBank/DDBJ whole genome shotgun (WGS) entry which is preliminary data.</text>
</comment>
<sequence length="85" mass="9186">MIDVIKLENTCKGYYSISGSASPVGSGTANVVIASTIDSHVYGYFDDAWEGTNTYNKLLRAGQESIITKANTHSDFRPGADHFLP</sequence>
<proteinExistence type="predicted"/>
<dbReference type="Proteomes" id="UP000034617">
    <property type="component" value="Unassembled WGS sequence"/>
</dbReference>
<dbReference type="EMBL" id="LCHM01000045">
    <property type="protein sequence ID" value="KKT36059.1"/>
    <property type="molecule type" value="Genomic_DNA"/>
</dbReference>
<organism evidence="1 2">
    <name type="scientific">Candidatus Gottesmanbacteria bacterium GW2011_GWB1_44_11c</name>
    <dbReference type="NCBI Taxonomy" id="1618447"/>
    <lineage>
        <taxon>Bacteria</taxon>
        <taxon>Candidatus Gottesmaniibacteriota</taxon>
    </lineage>
</organism>
<dbReference type="AlphaFoldDB" id="A0A0G1JKT6"/>
<evidence type="ECO:0000313" key="1">
    <source>
        <dbReference type="EMBL" id="KKT36059.1"/>
    </source>
</evidence>
<accession>A0A0G1JKT6</accession>
<protein>
    <submittedName>
        <fullName evidence="1">Uncharacterized protein</fullName>
    </submittedName>
</protein>
<evidence type="ECO:0000313" key="2">
    <source>
        <dbReference type="Proteomes" id="UP000034617"/>
    </source>
</evidence>